<accession>A0A5C6MKW4</accession>
<evidence type="ECO:0000256" key="6">
    <source>
        <dbReference type="PROSITE-ProRule" id="PRU00176"/>
    </source>
</evidence>
<keyword evidence="5" id="KW-0539">Nucleus</keyword>
<feature type="region of interest" description="Disordered" evidence="7">
    <location>
        <begin position="32"/>
        <end position="72"/>
    </location>
</feature>
<feature type="compositionally biased region" description="Acidic residues" evidence="7">
    <location>
        <begin position="1148"/>
        <end position="1173"/>
    </location>
</feature>
<evidence type="ECO:0000259" key="9">
    <source>
        <dbReference type="PROSITE" id="PS50171"/>
    </source>
</evidence>
<evidence type="ECO:0000313" key="10">
    <source>
        <dbReference type="EMBL" id="TWW55493.1"/>
    </source>
</evidence>
<feature type="region of interest" description="Disordered" evidence="7">
    <location>
        <begin position="119"/>
        <end position="157"/>
    </location>
</feature>
<comment type="subcellular location">
    <subcellularLocation>
        <location evidence="1">Nucleus</location>
    </subcellularLocation>
</comment>
<feature type="compositionally biased region" description="Gly residues" evidence="7">
    <location>
        <begin position="39"/>
        <end position="55"/>
    </location>
</feature>
<sequence length="1371" mass="151866">MSQKSQSDTGQKHFAVGRGLLAAAETLNFNLNEQRPGRPMGGVSSGVGGGGGMEGPEGSPQMSRHGSSGSHLGNTMKLFASLGLSPSDLDALAEIPEEDISVETLPQILMQLKSRKTEAAERRSMTTMSSDAAFRGGSWTDVQTGRMGSSSLGLGSARPQPSVDFGFGSLQDMGQNRGFNFNYASGGGGGGASRDRSYSELSHHDSYTGLDMGPSTSDPVFMQRRIGSPSNGKVQDFLGVTPTMFPHVCSLCDFDVHSILEWNQHISGLQHAERRRLLLNMYPDWDPGMPSSRGGGLMNTPNLSAGLLGPVPGASVQVGGGLAPGWGGGSVQSANKLGPNQPRSRVVVVKYDRKPLSNKTLFAFTKPFGVLREHLVLKNKAFLEMSSHEEAADMVNYHKENPASLYGKPLSFYLSKTLLVIEKDLHSTNRQERTNEQVMERHSREDSIQHSQVVFFSNLPREEDKKKELLTIAGRFGVVEKHLFLTDQAFVQLGTPQDAKMMVKYYTMNPLTIKGRKIRLNICAKYKTLDTSRRLERSERSYGVGGSSTRTTSGSLRTSSSSSKIKEKKKKKEEEDKGKESPKSEEKVEDEEVSEVLEKDEEASAEKKLVTNGDAEGEELKKAETMEEEVKQEVPGAPGGVATAAAVDPGDRPEAKDGEDQRNKADPKESAEAEDVLGDVNMEDFVTLDELAEDEDEAEQAAESIDSSKRGVSMEGMRVVNIVGFRRGYNFLNELLALAKPFGKVVKHLVLDLRAEAYLQFETEEQAKTMARFYNTNVTASVCGRPVRISHSTSYPTIQVTAPPAVPPLLLRSHPLTPPHTCSHPLTPAHTAHTRSHLLTPLTPAHTSSHLLTPPTPPHTRSHPLTLLTPAHTSSTSSHLLTPAHTSSHPLTPAHTSSHLLTPAHTSSHPLTPAHTSSHLLTPPHTSHTCSHLLTPPHTRSHPLTLLTPPHTPSHLLTLLTPPHPAHTSSHLSHLLTPLTPPHTSSHLLTPAHTSSHLLTPAHTSSHLLTPPHTRSHPLTLLTPPHTSSPLPVWLHSFSDESILKLAEPFGKVCKYFTNRIKREAFIEMENAEDAEKMGEYCKEKSLKFNGNRLMVYVSRKYRQLKHGHRFPNTAKRDSCEASPVSSRHPEEPPAKKPREEEEQKLQEEEEKVQEEEEQKLQEEEEKVQEEEEQKLQEEEKVQEEEEQKLQEEEEKVQEEEEEQELQEQELQEEELQEEDLQELQEEDLQELQEQEEQSCTDKKEGETTAKFPDVSKPTSSQNEVTQEVNQEVQLKDNNTLTNQKGHVETQQTDLKPSVASLPLPPFDPNKPIGVEHVTLGYYCRVCLVFYSNEDAAKKTHCSSQTHYEKLQKHLEKEKSKSEKIVKQVTA</sequence>
<feature type="compositionally biased region" description="Low complexity" evidence="7">
    <location>
        <begin position="547"/>
        <end position="563"/>
    </location>
</feature>
<feature type="compositionally biased region" description="Basic and acidic residues" evidence="7">
    <location>
        <begin position="572"/>
        <end position="586"/>
    </location>
</feature>
<proteinExistence type="predicted"/>
<feature type="compositionally biased region" description="Basic and acidic residues" evidence="7">
    <location>
        <begin position="618"/>
        <end position="632"/>
    </location>
</feature>
<evidence type="ECO:0000256" key="2">
    <source>
        <dbReference type="ARBA" id="ARBA00022723"/>
    </source>
</evidence>
<feature type="region of interest" description="Disordered" evidence="7">
    <location>
        <begin position="811"/>
        <end position="990"/>
    </location>
</feature>
<dbReference type="InterPro" id="IPR012677">
    <property type="entry name" value="Nucleotide-bd_a/b_plait_sf"/>
</dbReference>
<dbReference type="InterPro" id="IPR003604">
    <property type="entry name" value="Matrin/U1-like-C_Znf_C2H2"/>
</dbReference>
<dbReference type="SMART" id="SM00451">
    <property type="entry name" value="ZnF_U1"/>
    <property type="match status" value="2"/>
</dbReference>
<dbReference type="InterPro" id="IPR035979">
    <property type="entry name" value="RBD_domain_sf"/>
</dbReference>
<feature type="compositionally biased region" description="Low complexity" evidence="7">
    <location>
        <begin position="932"/>
        <end position="990"/>
    </location>
</feature>
<dbReference type="InterPro" id="IPR000504">
    <property type="entry name" value="RRM_dom"/>
</dbReference>
<dbReference type="PANTHER" id="PTHR15592">
    <property type="entry name" value="MATRIN 3/NUCLEAR PROTEIN 220-RELATED"/>
    <property type="match status" value="1"/>
</dbReference>
<reference evidence="10 11" key="1">
    <citation type="submission" date="2019-04" db="EMBL/GenBank/DDBJ databases">
        <title>Chromosome genome assembly for Takifugu flavidus.</title>
        <authorList>
            <person name="Xiao S."/>
        </authorList>
    </citation>
    <scope>NUCLEOTIDE SEQUENCE [LARGE SCALE GENOMIC DNA]</scope>
    <source>
        <strain evidence="10">HTHZ2018</strain>
        <tissue evidence="10">Muscle</tissue>
    </source>
</reference>
<feature type="region of interest" description="Disordered" evidence="7">
    <location>
        <begin position="535"/>
        <end position="674"/>
    </location>
</feature>
<dbReference type="Proteomes" id="UP000324091">
    <property type="component" value="Chromosome 9"/>
</dbReference>
<evidence type="ECO:0000256" key="4">
    <source>
        <dbReference type="ARBA" id="ARBA00022833"/>
    </source>
</evidence>
<dbReference type="InterPro" id="IPR000690">
    <property type="entry name" value="Matrin/U1-C_Znf_C2H2"/>
</dbReference>
<name>A0A5C6MKW4_9TELE</name>
<keyword evidence="6" id="KW-0694">RNA-binding</keyword>
<feature type="compositionally biased region" description="Low complexity" evidence="7">
    <location>
        <begin position="634"/>
        <end position="648"/>
    </location>
</feature>
<dbReference type="GO" id="GO:0003723">
    <property type="term" value="F:RNA binding"/>
    <property type="evidence" value="ECO:0007669"/>
    <property type="project" value="UniProtKB-UniRule"/>
</dbReference>
<dbReference type="SUPFAM" id="SSF54928">
    <property type="entry name" value="RNA-binding domain, RBD"/>
    <property type="match status" value="4"/>
</dbReference>
<evidence type="ECO:0000256" key="5">
    <source>
        <dbReference type="ARBA" id="ARBA00023242"/>
    </source>
</evidence>
<feature type="region of interest" description="Disordered" evidence="7">
    <location>
        <begin position="1003"/>
        <end position="1023"/>
    </location>
</feature>
<keyword evidence="11" id="KW-1185">Reference proteome</keyword>
<evidence type="ECO:0000313" key="11">
    <source>
        <dbReference type="Proteomes" id="UP000324091"/>
    </source>
</evidence>
<keyword evidence="3" id="KW-0863">Zinc-finger</keyword>
<feature type="compositionally biased region" description="Low complexity" evidence="7">
    <location>
        <begin position="863"/>
        <end position="889"/>
    </location>
</feature>
<evidence type="ECO:0000259" key="8">
    <source>
        <dbReference type="PROSITE" id="PS50102"/>
    </source>
</evidence>
<feature type="compositionally biased region" description="Basic and acidic residues" evidence="7">
    <location>
        <begin position="1128"/>
        <end position="1147"/>
    </location>
</feature>
<feature type="domain" description="RRM" evidence="8">
    <location>
        <begin position="452"/>
        <end position="525"/>
    </location>
</feature>
<gene>
    <name evidence="10" type="ORF">D4764_09G0005420</name>
</gene>
<dbReference type="CDD" id="cd12436">
    <property type="entry name" value="RRM1_2_MATR3_like"/>
    <property type="match status" value="1"/>
</dbReference>
<evidence type="ECO:0000256" key="3">
    <source>
        <dbReference type="ARBA" id="ARBA00022771"/>
    </source>
</evidence>
<dbReference type="Gene3D" id="3.30.70.330">
    <property type="match status" value="4"/>
</dbReference>
<keyword evidence="2" id="KW-0479">Metal-binding</keyword>
<feature type="compositionally biased region" description="Acidic residues" evidence="7">
    <location>
        <begin position="587"/>
        <end position="601"/>
    </location>
</feature>
<feature type="compositionally biased region" description="Acidic residues" evidence="7">
    <location>
        <begin position="1181"/>
        <end position="1239"/>
    </location>
</feature>
<feature type="compositionally biased region" description="Basic and acidic residues" evidence="7">
    <location>
        <begin position="649"/>
        <end position="671"/>
    </location>
</feature>
<comment type="caution">
    <text evidence="10">The sequence shown here is derived from an EMBL/GenBank/DDBJ whole genome shotgun (WGS) entry which is preliminary data.</text>
</comment>
<feature type="region of interest" description="Disordered" evidence="7">
    <location>
        <begin position="1108"/>
        <end position="1301"/>
    </location>
</feature>
<dbReference type="EMBL" id="RHFK02000022">
    <property type="protein sequence ID" value="TWW55493.1"/>
    <property type="molecule type" value="Genomic_DNA"/>
</dbReference>
<feature type="compositionally biased region" description="Polar residues" evidence="7">
    <location>
        <begin position="894"/>
        <end position="930"/>
    </location>
</feature>
<protein>
    <submittedName>
        <fullName evidence="10">Matrin-3</fullName>
    </submittedName>
</protein>
<dbReference type="PROSITE" id="PS50171">
    <property type="entry name" value="ZF_MATRIN"/>
    <property type="match status" value="1"/>
</dbReference>
<feature type="compositionally biased region" description="Polar residues" evidence="7">
    <location>
        <begin position="61"/>
        <end position="72"/>
    </location>
</feature>
<dbReference type="SMART" id="SM00360">
    <property type="entry name" value="RRM"/>
    <property type="match status" value="3"/>
</dbReference>
<organism evidence="10 11">
    <name type="scientific">Takifugu flavidus</name>
    <name type="common">sansaifugu</name>
    <dbReference type="NCBI Taxonomy" id="433684"/>
    <lineage>
        <taxon>Eukaryota</taxon>
        <taxon>Metazoa</taxon>
        <taxon>Chordata</taxon>
        <taxon>Craniata</taxon>
        <taxon>Vertebrata</taxon>
        <taxon>Euteleostomi</taxon>
        <taxon>Actinopterygii</taxon>
        <taxon>Neopterygii</taxon>
        <taxon>Teleostei</taxon>
        <taxon>Neoteleostei</taxon>
        <taxon>Acanthomorphata</taxon>
        <taxon>Eupercaria</taxon>
        <taxon>Tetraodontiformes</taxon>
        <taxon>Tetradontoidea</taxon>
        <taxon>Tetraodontidae</taxon>
        <taxon>Takifugu</taxon>
    </lineage>
</organism>
<feature type="compositionally biased region" description="Polar residues" evidence="7">
    <location>
        <begin position="1257"/>
        <end position="1295"/>
    </location>
</feature>
<evidence type="ECO:0000256" key="1">
    <source>
        <dbReference type="ARBA" id="ARBA00004123"/>
    </source>
</evidence>
<dbReference type="PROSITE" id="PS50102">
    <property type="entry name" value="RRM"/>
    <property type="match status" value="1"/>
</dbReference>
<feature type="domain" description="Matrin-type" evidence="9">
    <location>
        <begin position="1322"/>
        <end position="1353"/>
    </location>
</feature>
<dbReference type="CDD" id="cd22541">
    <property type="entry name" value="SP5_N"/>
    <property type="match status" value="1"/>
</dbReference>
<keyword evidence="4" id="KW-0862">Zinc</keyword>
<feature type="compositionally biased region" description="Low complexity" evidence="7">
    <location>
        <begin position="1007"/>
        <end position="1023"/>
    </location>
</feature>
<dbReference type="GO" id="GO:0005634">
    <property type="term" value="C:nucleus"/>
    <property type="evidence" value="ECO:0007669"/>
    <property type="project" value="UniProtKB-SubCell"/>
</dbReference>
<evidence type="ECO:0000256" key="7">
    <source>
        <dbReference type="SAM" id="MobiDB-lite"/>
    </source>
</evidence>
<dbReference type="GO" id="GO:0008270">
    <property type="term" value="F:zinc ion binding"/>
    <property type="evidence" value="ECO:0007669"/>
    <property type="project" value="UniProtKB-KW"/>
</dbReference>